<feature type="transmembrane region" description="Helical" evidence="1">
    <location>
        <begin position="70"/>
        <end position="92"/>
    </location>
</feature>
<protein>
    <recommendedName>
        <fullName evidence="4">ATP synthase protein I</fullName>
    </recommendedName>
</protein>
<dbReference type="Proteomes" id="UP000238442">
    <property type="component" value="Chromosome"/>
</dbReference>
<dbReference type="OrthoDB" id="1448441at2"/>
<evidence type="ECO:0000313" key="3">
    <source>
        <dbReference type="Proteomes" id="UP000238442"/>
    </source>
</evidence>
<keyword evidence="1" id="KW-0472">Membrane</keyword>
<keyword evidence="1" id="KW-1133">Transmembrane helix</keyword>
<keyword evidence="1" id="KW-0812">Transmembrane</keyword>
<feature type="transmembrane region" description="Helical" evidence="1">
    <location>
        <begin position="12"/>
        <end position="32"/>
    </location>
</feature>
<proteinExistence type="predicted"/>
<gene>
    <name evidence="2" type="ORF">C5O00_05440</name>
</gene>
<feature type="transmembrane region" description="Helical" evidence="1">
    <location>
        <begin position="104"/>
        <end position="125"/>
    </location>
</feature>
<keyword evidence="3" id="KW-1185">Reference proteome</keyword>
<evidence type="ECO:0000256" key="1">
    <source>
        <dbReference type="SAM" id="Phobius"/>
    </source>
</evidence>
<dbReference type="AlphaFoldDB" id="A0A2S0HVG4"/>
<name>A0A2S0HVG4_9FLAO</name>
<organism evidence="2 3">
    <name type="scientific">Pukyongia salina</name>
    <dbReference type="NCBI Taxonomy" id="2094025"/>
    <lineage>
        <taxon>Bacteria</taxon>
        <taxon>Pseudomonadati</taxon>
        <taxon>Bacteroidota</taxon>
        <taxon>Flavobacteriia</taxon>
        <taxon>Flavobacteriales</taxon>
        <taxon>Flavobacteriaceae</taxon>
        <taxon>Pukyongia</taxon>
    </lineage>
</organism>
<dbReference type="RefSeq" id="WP_105215622.1">
    <property type="nucleotide sequence ID" value="NZ_CP027062.1"/>
</dbReference>
<reference evidence="2 3" key="1">
    <citation type="submission" date="2018-02" db="EMBL/GenBank/DDBJ databases">
        <title>Genomic analysis of the strain RR4-38 isolated from a seawater recirculating aquaculture system.</title>
        <authorList>
            <person name="Kim Y.-S."/>
            <person name="Jang Y.H."/>
            <person name="Kim K.-H."/>
        </authorList>
    </citation>
    <scope>NUCLEOTIDE SEQUENCE [LARGE SCALE GENOMIC DNA]</scope>
    <source>
        <strain evidence="2 3">RR4-38</strain>
    </source>
</reference>
<evidence type="ECO:0000313" key="2">
    <source>
        <dbReference type="EMBL" id="AVI50642.1"/>
    </source>
</evidence>
<dbReference type="EMBL" id="CP027062">
    <property type="protein sequence ID" value="AVI50642.1"/>
    <property type="molecule type" value="Genomic_DNA"/>
</dbReference>
<feature type="transmembrane region" description="Helical" evidence="1">
    <location>
        <begin position="38"/>
        <end position="58"/>
    </location>
</feature>
<evidence type="ECO:0008006" key="4">
    <source>
        <dbReference type="Google" id="ProtNLM"/>
    </source>
</evidence>
<sequence>MKKDLPAFLIKWLGFTALLFAIHYYIFISFYSEISLYFPLWAIYTFNAALVLLVFLIVRVQMARGYTKTYNLFLILTISKMALAIVFLLPLFAGKAENAVVDVINFFIPYFLFLGFEIFQLNIFFKKEETN</sequence>
<dbReference type="KEGG" id="aue:C5O00_05440"/>
<accession>A0A2S0HVG4</accession>